<dbReference type="RefSeq" id="WP_157523033.1">
    <property type="nucleotide sequence ID" value="NZ_CP066775.1"/>
</dbReference>
<keyword evidence="2" id="KW-1185">Reference proteome</keyword>
<name>A0A6I4IMT3_9SPHI</name>
<dbReference type="EMBL" id="CP066775">
    <property type="protein sequence ID" value="QQL50123.1"/>
    <property type="molecule type" value="Genomic_DNA"/>
</dbReference>
<gene>
    <name evidence="1" type="ORF">GO620_001340</name>
</gene>
<dbReference type="Pfam" id="PF19614">
    <property type="entry name" value="DUF6119"/>
    <property type="match status" value="1"/>
</dbReference>
<reference evidence="1 2" key="1">
    <citation type="submission" date="2020-12" db="EMBL/GenBank/DDBJ databases">
        <title>HMF7856_wgs.fasta genome submission.</title>
        <authorList>
            <person name="Kang H."/>
            <person name="Kim H."/>
            <person name="Joh K."/>
        </authorList>
    </citation>
    <scope>NUCLEOTIDE SEQUENCE [LARGE SCALE GENOMIC DNA]</scope>
    <source>
        <strain evidence="1 2">HMF7856</strain>
    </source>
</reference>
<proteinExistence type="predicted"/>
<dbReference type="InterPro" id="IPR026487">
    <property type="entry name" value="CHP04141"/>
</dbReference>
<dbReference type="Proteomes" id="UP000429232">
    <property type="component" value="Chromosome"/>
</dbReference>
<accession>A0A6I4IMT3</accession>
<protein>
    <submittedName>
        <fullName evidence="1">TIGR04141 family sporadically distributed protein</fullName>
    </submittedName>
</protein>
<dbReference type="KEGG" id="mgik:GO620_001340"/>
<dbReference type="NCBIfam" id="TIGR04141">
    <property type="entry name" value="TIGR04141 family sporadically distributed protein"/>
    <property type="match status" value="1"/>
</dbReference>
<organism evidence="1 2">
    <name type="scientific">Mucilaginibacter ginkgonis</name>
    <dbReference type="NCBI Taxonomy" id="2682091"/>
    <lineage>
        <taxon>Bacteria</taxon>
        <taxon>Pseudomonadati</taxon>
        <taxon>Bacteroidota</taxon>
        <taxon>Sphingobacteriia</taxon>
        <taxon>Sphingobacteriales</taxon>
        <taxon>Sphingobacteriaceae</taxon>
        <taxon>Mucilaginibacter</taxon>
    </lineage>
</organism>
<evidence type="ECO:0000313" key="1">
    <source>
        <dbReference type="EMBL" id="QQL50123.1"/>
    </source>
</evidence>
<sequence length="593" mass="68827">MIPTVFRIDRTHSKLVGLEDSHSIILQMLIESHTKRDKAFDASFLNITAYKKEDIQYYLYTYTVDDKESDWADFLPSELKGDESFKQTKVNLILFMETDHELLAIFGGTGYLLIATFIDHLFGLTTYDRIISLEKDEAVSTKSRTIAGQRAGISEQYRDDYRMINYLEFGKVPKELHIKLANETSLTHFEFLLNKSTERLQITAGRGFKISKDVDFDLLHRLSIELNIITSLAPKELLSSYLNITDKFVLTELKKLLNEKVYNNIAYIINQSNDPRDIFEFEFCNPNKIEEFYEAEHYELVEPSETNKRKDGLFATVFNKNEIFKTVLEKAYTIYGNNQSGLINYLYSVNIHACIGKKSVASSGFMYHFNAEFTFNGESVFLVDGKWYILKESFIESLKNQTERVLKNSKLTSTIIDEPWTYDVARKLFSNEEIYNMLYNGRPNYIVLDRIIADGVELCDILFITDVEIYLIHVKHSFTARVRELTNQILISARRLTEAISSKQKVFFDKLYNGLKAKGRSTNNYSQEEFFELFLTRKPIYVFATASHLDVDVPIESNIDKYDSNIARFSLTTTSAEMQTSYYELKTHQILRA</sequence>
<dbReference type="AlphaFoldDB" id="A0A6I4IMT3"/>
<evidence type="ECO:0000313" key="2">
    <source>
        <dbReference type="Proteomes" id="UP000429232"/>
    </source>
</evidence>